<proteinExistence type="predicted"/>
<feature type="signal peptide" evidence="1">
    <location>
        <begin position="1"/>
        <end position="21"/>
    </location>
</feature>
<dbReference type="EMBL" id="JACHXO010000001">
    <property type="protein sequence ID" value="MBB3193871.1"/>
    <property type="molecule type" value="Genomic_DNA"/>
</dbReference>
<feature type="chain" id="PRO_5046814185" evidence="1">
    <location>
        <begin position="22"/>
        <end position="211"/>
    </location>
</feature>
<gene>
    <name evidence="2" type="ORF">FHS28_001236</name>
</gene>
<evidence type="ECO:0000256" key="1">
    <source>
        <dbReference type="SAM" id="SignalP"/>
    </source>
</evidence>
<keyword evidence="3" id="KW-1185">Reference proteome</keyword>
<keyword evidence="1" id="KW-0732">Signal</keyword>
<name>A0ABR6GP42_9BURK</name>
<evidence type="ECO:0000313" key="3">
    <source>
        <dbReference type="Proteomes" id="UP000574369"/>
    </source>
</evidence>
<accession>A0ABR6GP42</accession>
<reference evidence="2 3" key="1">
    <citation type="submission" date="2020-08" db="EMBL/GenBank/DDBJ databases">
        <title>Genomic Encyclopedia of Type Strains, Phase III (KMG-III): the genomes of soil and plant-associated and newly described type strains.</title>
        <authorList>
            <person name="Whitman W."/>
        </authorList>
    </citation>
    <scope>NUCLEOTIDE SEQUENCE [LARGE SCALE GENOMIC DNA]</scope>
    <source>
        <strain evidence="2 3">CECT 7247</strain>
    </source>
</reference>
<dbReference type="RefSeq" id="WP_184294244.1">
    <property type="nucleotide sequence ID" value="NZ_JACHXO010000001.1"/>
</dbReference>
<sequence>MATQVLATAVVMAMSTGAALAADSVLLPPDESVEGASQAIWSQRWWEWAGSFPYELSPVADKTGDLCASNQSGEVWFLAGTYGTQRAIRTCHVPRDKYLFFPLINYLASAFEDRAGPCVDFMTSAAQLTRKPKALVLQVDGVRMEDLMAHRQASPACFDVGAKAFGSPRYRAAANGYYVMLRPLSPGRHTVEFGGALPTMYQAVTYTLIID</sequence>
<protein>
    <submittedName>
        <fullName evidence="2">Uncharacterized protein</fullName>
    </submittedName>
</protein>
<organism evidence="2 3">
    <name type="scientific">Roseateles terrae</name>
    <dbReference type="NCBI Taxonomy" id="431060"/>
    <lineage>
        <taxon>Bacteria</taxon>
        <taxon>Pseudomonadati</taxon>
        <taxon>Pseudomonadota</taxon>
        <taxon>Betaproteobacteria</taxon>
        <taxon>Burkholderiales</taxon>
        <taxon>Sphaerotilaceae</taxon>
        <taxon>Roseateles</taxon>
    </lineage>
</organism>
<dbReference type="Proteomes" id="UP000574369">
    <property type="component" value="Unassembled WGS sequence"/>
</dbReference>
<evidence type="ECO:0000313" key="2">
    <source>
        <dbReference type="EMBL" id="MBB3193871.1"/>
    </source>
</evidence>
<comment type="caution">
    <text evidence="2">The sequence shown here is derived from an EMBL/GenBank/DDBJ whole genome shotgun (WGS) entry which is preliminary data.</text>
</comment>